<dbReference type="AlphaFoldDB" id="A0ABC9X941"/>
<dbReference type="PROSITE" id="PS00678">
    <property type="entry name" value="WD_REPEATS_1"/>
    <property type="match status" value="2"/>
</dbReference>
<dbReference type="Gene3D" id="2.130.10.10">
    <property type="entry name" value="YVTN repeat-like/Quinoprotein amine dehydrogenase"/>
    <property type="match status" value="2"/>
</dbReference>
<evidence type="ECO:0000256" key="9">
    <source>
        <dbReference type="ARBA" id="ARBA00023157"/>
    </source>
</evidence>
<sequence>MPGFSSKGLVLVSLLGLLVLLLCSTSEAQSNQDCCLSYTKVRLPRWALKGYTEQLSSEVCDIHAIIFHTYSGLNACVNPKEGWVKKHLLFLSTDAIALVEEIQKGEPLITASCKEYVIHLVRRLQEKLGEKEDRKFYLFKGHSAEIIALSFNTTGDRIITGSFDHTVAVWDVGTGRMLHTLIGHRGEISSAQFNWDCSLVVTGSMDKTCMLWNAMTGTHIATLTGHSDEILDVCFDYAGQRIATASADGSARVYNAETKKCIAKLEGHGGEISKVCFNPKGTRILTASSDKTARLWDVATGHCLQILEGHTDEIFSCAFNYKGDIIITGVVTPALNPGPKIMASMKKLYTPRFGAKDHDIN</sequence>
<reference evidence="14 15" key="1">
    <citation type="submission" date="2024-06" db="EMBL/GenBank/DDBJ databases">
        <title>The draft genome of Grus japonensis, version 3.</title>
        <authorList>
            <person name="Nabeshima K."/>
            <person name="Suzuki S."/>
            <person name="Onuma M."/>
        </authorList>
    </citation>
    <scope>NUCLEOTIDE SEQUENCE [LARGE SCALE GENOMIC DNA]</scope>
    <source>
        <strain evidence="14 15">451A</strain>
    </source>
</reference>
<evidence type="ECO:0000256" key="10">
    <source>
        <dbReference type="ARBA" id="ARBA00023198"/>
    </source>
</evidence>
<keyword evidence="8" id="KW-0677">Repeat</keyword>
<dbReference type="InterPro" id="IPR036322">
    <property type="entry name" value="WD40_repeat_dom_sf"/>
</dbReference>
<dbReference type="SMART" id="SM00199">
    <property type="entry name" value="SCY"/>
    <property type="match status" value="1"/>
</dbReference>
<dbReference type="GO" id="GO:0016477">
    <property type="term" value="P:cell migration"/>
    <property type="evidence" value="ECO:0007669"/>
    <property type="project" value="UniProtKB-ARBA"/>
</dbReference>
<evidence type="ECO:0000256" key="3">
    <source>
        <dbReference type="ARBA" id="ARBA00022500"/>
    </source>
</evidence>
<accession>A0ABC9X941</accession>
<evidence type="ECO:0000256" key="2">
    <source>
        <dbReference type="ARBA" id="ARBA00010868"/>
    </source>
</evidence>
<keyword evidence="7 12" id="KW-0732">Signal</keyword>
<comment type="subcellular location">
    <subcellularLocation>
        <location evidence="1 12">Secreted</location>
    </subcellularLocation>
</comment>
<dbReference type="PRINTS" id="PR00320">
    <property type="entry name" value="GPROTEINBRPT"/>
</dbReference>
<evidence type="ECO:0000256" key="8">
    <source>
        <dbReference type="ARBA" id="ARBA00022737"/>
    </source>
</evidence>
<dbReference type="PANTHER" id="PTHR19846">
    <property type="entry name" value="WD40 REPEAT PROTEIN"/>
    <property type="match status" value="1"/>
</dbReference>
<evidence type="ECO:0000256" key="1">
    <source>
        <dbReference type="ARBA" id="ARBA00004613"/>
    </source>
</evidence>
<dbReference type="SUPFAM" id="SSF50978">
    <property type="entry name" value="WD40 repeat-like"/>
    <property type="match status" value="1"/>
</dbReference>
<keyword evidence="6 11" id="KW-0853">WD repeat</keyword>
<dbReference type="CDD" id="cd01119">
    <property type="entry name" value="Chemokine_CC_DCCL"/>
    <property type="match status" value="1"/>
</dbReference>
<evidence type="ECO:0000259" key="13">
    <source>
        <dbReference type="SMART" id="SM00199"/>
    </source>
</evidence>
<feature type="repeat" description="WD" evidence="11">
    <location>
        <begin position="139"/>
        <end position="180"/>
    </location>
</feature>
<feature type="repeat" description="WD" evidence="11">
    <location>
        <begin position="181"/>
        <end position="222"/>
    </location>
</feature>
<evidence type="ECO:0000256" key="6">
    <source>
        <dbReference type="ARBA" id="ARBA00022574"/>
    </source>
</evidence>
<dbReference type="InterPro" id="IPR001811">
    <property type="entry name" value="Chemokine_IL8-like_dom"/>
</dbReference>
<dbReference type="GO" id="GO:0006935">
    <property type="term" value="P:chemotaxis"/>
    <property type="evidence" value="ECO:0007669"/>
    <property type="project" value="UniProtKB-KW"/>
</dbReference>
<feature type="chain" id="PRO_5044526115" description="C-C motif chemokine" evidence="12">
    <location>
        <begin position="29"/>
        <end position="361"/>
    </location>
</feature>
<dbReference type="SMART" id="SM00320">
    <property type="entry name" value="WD40"/>
    <property type="match status" value="5"/>
</dbReference>
<dbReference type="GO" id="GO:0005125">
    <property type="term" value="F:cytokine activity"/>
    <property type="evidence" value="ECO:0007669"/>
    <property type="project" value="UniProtKB-KW"/>
</dbReference>
<dbReference type="GO" id="GO:0042379">
    <property type="term" value="F:chemokine receptor binding"/>
    <property type="evidence" value="ECO:0007669"/>
    <property type="project" value="UniProtKB-ARBA"/>
</dbReference>
<evidence type="ECO:0000313" key="15">
    <source>
        <dbReference type="Proteomes" id="UP001623348"/>
    </source>
</evidence>
<dbReference type="Pfam" id="PF00400">
    <property type="entry name" value="WD40"/>
    <property type="match status" value="5"/>
</dbReference>
<dbReference type="CDD" id="cd00200">
    <property type="entry name" value="WD40"/>
    <property type="match status" value="1"/>
</dbReference>
<dbReference type="InterPro" id="IPR019775">
    <property type="entry name" value="WD40_repeat_CS"/>
</dbReference>
<dbReference type="InterPro" id="IPR015943">
    <property type="entry name" value="WD40/YVTN_repeat-like_dom_sf"/>
</dbReference>
<evidence type="ECO:0000256" key="4">
    <source>
        <dbReference type="ARBA" id="ARBA00022514"/>
    </source>
</evidence>
<dbReference type="Pfam" id="PF00048">
    <property type="entry name" value="IL8"/>
    <property type="match status" value="1"/>
</dbReference>
<evidence type="ECO:0000256" key="12">
    <source>
        <dbReference type="RuleBase" id="RU361150"/>
    </source>
</evidence>
<name>A0ABC9X941_GRUJA</name>
<dbReference type="FunFam" id="2.40.50.40:FF:000012">
    <property type="entry name" value="C-C motif chemokine"/>
    <property type="match status" value="1"/>
</dbReference>
<comment type="caution">
    <text evidence="14">The sequence shown here is derived from an EMBL/GenBank/DDBJ whole genome shotgun (WGS) entry which is preliminary data.</text>
</comment>
<protein>
    <recommendedName>
        <fullName evidence="12">C-C motif chemokine</fullName>
    </recommendedName>
</protein>
<evidence type="ECO:0000256" key="5">
    <source>
        <dbReference type="ARBA" id="ARBA00022525"/>
    </source>
</evidence>
<evidence type="ECO:0000313" key="14">
    <source>
        <dbReference type="EMBL" id="GAB0193524.1"/>
    </source>
</evidence>
<feature type="domain" description="Chemokine interleukin-8-like" evidence="13">
    <location>
        <begin position="31"/>
        <end position="91"/>
    </location>
</feature>
<dbReference type="SUPFAM" id="SSF54117">
    <property type="entry name" value="Interleukin 8-like chemokines"/>
    <property type="match status" value="1"/>
</dbReference>
<dbReference type="GO" id="GO:0006954">
    <property type="term" value="P:inflammatory response"/>
    <property type="evidence" value="ECO:0007669"/>
    <property type="project" value="UniProtKB-KW"/>
</dbReference>
<dbReference type="GO" id="GO:0005615">
    <property type="term" value="C:extracellular space"/>
    <property type="evidence" value="ECO:0007669"/>
    <property type="project" value="UniProtKB-KW"/>
</dbReference>
<dbReference type="EMBL" id="BAAFJT010000009">
    <property type="protein sequence ID" value="GAB0193524.1"/>
    <property type="molecule type" value="Genomic_DNA"/>
</dbReference>
<dbReference type="PROSITE" id="PS50082">
    <property type="entry name" value="WD_REPEATS_2"/>
    <property type="match status" value="4"/>
</dbReference>
<dbReference type="Proteomes" id="UP001623348">
    <property type="component" value="Unassembled WGS sequence"/>
</dbReference>
<dbReference type="InterPro" id="IPR001680">
    <property type="entry name" value="WD40_rpt"/>
</dbReference>
<feature type="repeat" description="WD" evidence="11">
    <location>
        <begin position="223"/>
        <end position="264"/>
    </location>
</feature>
<dbReference type="Gene3D" id="2.40.50.40">
    <property type="match status" value="1"/>
</dbReference>
<evidence type="ECO:0000256" key="7">
    <source>
        <dbReference type="ARBA" id="ARBA00022729"/>
    </source>
</evidence>
<feature type="repeat" description="WD" evidence="11">
    <location>
        <begin position="265"/>
        <end position="306"/>
    </location>
</feature>
<keyword evidence="5 12" id="KW-0964">Secreted</keyword>
<keyword evidence="4 12" id="KW-0202">Cytokine</keyword>
<dbReference type="PANTHER" id="PTHR19846:SF6">
    <property type="entry name" value="F-BOX DOMAIN-CONTAINING PROTEIN"/>
    <property type="match status" value="1"/>
</dbReference>
<proteinExistence type="inferred from homology"/>
<dbReference type="InterPro" id="IPR020472">
    <property type="entry name" value="WD40_PAC1"/>
</dbReference>
<gene>
    <name evidence="14" type="ORF">GRJ2_001817700</name>
</gene>
<dbReference type="PROSITE" id="PS50294">
    <property type="entry name" value="WD_REPEATS_REGION"/>
    <property type="match status" value="4"/>
</dbReference>
<keyword evidence="10" id="KW-0395">Inflammatory response</keyword>
<keyword evidence="15" id="KW-1185">Reference proteome</keyword>
<evidence type="ECO:0000256" key="11">
    <source>
        <dbReference type="PROSITE-ProRule" id="PRU00221"/>
    </source>
</evidence>
<keyword evidence="9" id="KW-1015">Disulfide bond</keyword>
<dbReference type="InterPro" id="IPR036048">
    <property type="entry name" value="Interleukin_8-like_sf"/>
</dbReference>
<dbReference type="InterPro" id="IPR034133">
    <property type="entry name" value="Chemokine_CC_DCCL"/>
</dbReference>
<feature type="signal peptide" evidence="12">
    <location>
        <begin position="1"/>
        <end position="28"/>
    </location>
</feature>
<organism evidence="14 15">
    <name type="scientific">Grus japonensis</name>
    <name type="common">Japanese crane</name>
    <name type="synonym">Red-crowned crane</name>
    <dbReference type="NCBI Taxonomy" id="30415"/>
    <lineage>
        <taxon>Eukaryota</taxon>
        <taxon>Metazoa</taxon>
        <taxon>Chordata</taxon>
        <taxon>Craniata</taxon>
        <taxon>Vertebrata</taxon>
        <taxon>Euteleostomi</taxon>
        <taxon>Archelosauria</taxon>
        <taxon>Archosauria</taxon>
        <taxon>Dinosauria</taxon>
        <taxon>Saurischia</taxon>
        <taxon>Theropoda</taxon>
        <taxon>Coelurosauria</taxon>
        <taxon>Aves</taxon>
        <taxon>Neognathae</taxon>
        <taxon>Neoaves</taxon>
        <taxon>Gruiformes</taxon>
        <taxon>Gruidae</taxon>
        <taxon>Grus</taxon>
    </lineage>
</organism>
<comment type="similarity">
    <text evidence="2 12">Belongs to the intercrine beta (chemokine CC) family.</text>
</comment>
<dbReference type="InterPro" id="IPR000827">
    <property type="entry name" value="Chemokine_CC_CS"/>
</dbReference>
<dbReference type="PROSITE" id="PS00472">
    <property type="entry name" value="SMALL_CYTOKINES_CC"/>
    <property type="match status" value="1"/>
</dbReference>
<keyword evidence="3 12" id="KW-0145">Chemotaxis</keyword>